<name>A0ABP3D557_9ACTN</name>
<dbReference type="Pfam" id="PF17837">
    <property type="entry name" value="4PPT_N"/>
    <property type="match status" value="1"/>
</dbReference>
<evidence type="ECO:0000259" key="3">
    <source>
        <dbReference type="Pfam" id="PF17837"/>
    </source>
</evidence>
<dbReference type="PANTHER" id="PTHR38096:SF1">
    <property type="entry name" value="ENTEROBACTIN SYNTHASE COMPONENT D"/>
    <property type="match status" value="1"/>
</dbReference>
<dbReference type="GO" id="GO:0016740">
    <property type="term" value="F:transferase activity"/>
    <property type="evidence" value="ECO:0007669"/>
    <property type="project" value="UniProtKB-KW"/>
</dbReference>
<evidence type="ECO:0000313" key="5">
    <source>
        <dbReference type="Proteomes" id="UP001500967"/>
    </source>
</evidence>
<dbReference type="InterPro" id="IPR037143">
    <property type="entry name" value="4-PPantetheinyl_Trfase_dom_sf"/>
</dbReference>
<dbReference type="SUPFAM" id="SSF56214">
    <property type="entry name" value="4'-phosphopantetheinyl transferase"/>
    <property type="match status" value="1"/>
</dbReference>
<dbReference type="PANTHER" id="PTHR38096">
    <property type="entry name" value="ENTEROBACTIN SYNTHASE COMPONENT D"/>
    <property type="match status" value="1"/>
</dbReference>
<keyword evidence="5" id="KW-1185">Reference proteome</keyword>
<accession>A0ABP3D557</accession>
<dbReference type="InterPro" id="IPR003542">
    <property type="entry name" value="Enbac_synth_compD-like"/>
</dbReference>
<dbReference type="Gene3D" id="3.90.470.20">
    <property type="entry name" value="4'-phosphopantetheinyl transferase domain"/>
    <property type="match status" value="1"/>
</dbReference>
<keyword evidence="1 4" id="KW-0808">Transferase</keyword>
<evidence type="ECO:0000256" key="1">
    <source>
        <dbReference type="ARBA" id="ARBA00022679"/>
    </source>
</evidence>
<dbReference type="Proteomes" id="UP001500967">
    <property type="component" value="Unassembled WGS sequence"/>
</dbReference>
<gene>
    <name evidence="4" type="ORF">GCM10009539_05940</name>
</gene>
<evidence type="ECO:0000259" key="2">
    <source>
        <dbReference type="Pfam" id="PF01648"/>
    </source>
</evidence>
<sequence>MVIESILPPGVAAADSVVDPPDAELFPEEEAYIARAVEKRRREFTTVRWCARRALDSLGQRAVALLPDRRGAPGWPDGVHGSMTHCAGYRAAAVAPTGTVAGIGIDAEPHEALPAGVFDTISLPSERASIRRRHARVHWDRLLFSAKESVFKAWYPMARRELGFSEAELDLDPGGSFTARLLVPGPVVDGRPVTGYQGRWRVVDGLILTAIVVPRRDAL</sequence>
<dbReference type="PRINTS" id="PR01399">
    <property type="entry name" value="ENTSNTHTASED"/>
</dbReference>
<feature type="domain" description="4'-phosphopantetheinyl transferase" evidence="2">
    <location>
        <begin position="102"/>
        <end position="182"/>
    </location>
</feature>
<comment type="caution">
    <text evidence="4">The sequence shown here is derived from an EMBL/GenBank/DDBJ whole genome shotgun (WGS) entry which is preliminary data.</text>
</comment>
<organism evidence="4 5">
    <name type="scientific">Cryptosporangium japonicum</name>
    <dbReference type="NCBI Taxonomy" id="80872"/>
    <lineage>
        <taxon>Bacteria</taxon>
        <taxon>Bacillati</taxon>
        <taxon>Actinomycetota</taxon>
        <taxon>Actinomycetes</taxon>
        <taxon>Cryptosporangiales</taxon>
        <taxon>Cryptosporangiaceae</taxon>
        <taxon>Cryptosporangium</taxon>
    </lineage>
</organism>
<dbReference type="InterPro" id="IPR008278">
    <property type="entry name" value="4-PPantetheinyl_Trfase_dom"/>
</dbReference>
<reference evidence="5" key="1">
    <citation type="journal article" date="2019" name="Int. J. Syst. Evol. Microbiol.">
        <title>The Global Catalogue of Microorganisms (GCM) 10K type strain sequencing project: providing services to taxonomists for standard genome sequencing and annotation.</title>
        <authorList>
            <consortium name="The Broad Institute Genomics Platform"/>
            <consortium name="The Broad Institute Genome Sequencing Center for Infectious Disease"/>
            <person name="Wu L."/>
            <person name="Ma J."/>
        </authorList>
    </citation>
    <scope>NUCLEOTIDE SEQUENCE [LARGE SCALE GENOMIC DNA]</scope>
    <source>
        <strain evidence="5">JCM 10425</strain>
    </source>
</reference>
<proteinExistence type="predicted"/>
<dbReference type="EMBL" id="BAAAGX010000003">
    <property type="protein sequence ID" value="GAA0223568.1"/>
    <property type="molecule type" value="Genomic_DNA"/>
</dbReference>
<protein>
    <submittedName>
        <fullName evidence="4">4'-phosphopantetheinyl transferase</fullName>
    </submittedName>
</protein>
<dbReference type="Pfam" id="PF01648">
    <property type="entry name" value="ACPS"/>
    <property type="match status" value="1"/>
</dbReference>
<feature type="domain" description="4'-phosphopantetheinyl transferase N-terminal" evidence="3">
    <location>
        <begin position="28"/>
        <end position="95"/>
    </location>
</feature>
<evidence type="ECO:0000313" key="4">
    <source>
        <dbReference type="EMBL" id="GAA0223568.1"/>
    </source>
</evidence>
<dbReference type="InterPro" id="IPR041354">
    <property type="entry name" value="4PPT_N"/>
</dbReference>